<comment type="subcellular location">
    <subcellularLocation>
        <location evidence="1">Cell membrane</location>
        <topology evidence="1">Multi-pass membrane protein</topology>
    </subcellularLocation>
</comment>
<evidence type="ECO:0000256" key="4">
    <source>
        <dbReference type="ARBA" id="ARBA00022989"/>
    </source>
</evidence>
<dbReference type="Proteomes" id="UP001596022">
    <property type="component" value="Unassembled WGS sequence"/>
</dbReference>
<evidence type="ECO:0000313" key="7">
    <source>
        <dbReference type="EMBL" id="MFC4617222.1"/>
    </source>
</evidence>
<sequence length="110" mass="12803">MSTITKGSDIKEHIKKEKRKRDMQYYLITFVSMLIFTCIAFLAVYLQKHISHYLIAIIIVTMAIVQVAFQLYYFMHMKDKDHGFPALFLYGGALVAFLTVLTFLSIVWIS</sequence>
<accession>A0ABV9GGW1</accession>
<evidence type="ECO:0000256" key="3">
    <source>
        <dbReference type="ARBA" id="ARBA00022692"/>
    </source>
</evidence>
<keyword evidence="2" id="KW-1003">Cell membrane</keyword>
<proteinExistence type="predicted"/>
<name>A0ABV9GGW1_9BACL</name>
<evidence type="ECO:0000256" key="1">
    <source>
        <dbReference type="ARBA" id="ARBA00004651"/>
    </source>
</evidence>
<keyword evidence="8" id="KW-1185">Reference proteome</keyword>
<dbReference type="EMBL" id="JBHSFW010000001">
    <property type="protein sequence ID" value="MFC4617222.1"/>
    <property type="molecule type" value="Genomic_DNA"/>
</dbReference>
<feature type="transmembrane region" description="Helical" evidence="6">
    <location>
        <begin position="87"/>
        <end position="109"/>
    </location>
</feature>
<evidence type="ECO:0000256" key="5">
    <source>
        <dbReference type="ARBA" id="ARBA00023136"/>
    </source>
</evidence>
<evidence type="ECO:0000256" key="2">
    <source>
        <dbReference type="ARBA" id="ARBA00022475"/>
    </source>
</evidence>
<gene>
    <name evidence="7" type="ORF">ACFO4N_00605</name>
</gene>
<keyword evidence="5 6" id="KW-0472">Membrane</keyword>
<dbReference type="InterPro" id="IPR005171">
    <property type="entry name" value="Cyt_c_oxidase_su4_prok"/>
</dbReference>
<comment type="caution">
    <text evidence="7">The sequence shown here is derived from an EMBL/GenBank/DDBJ whole genome shotgun (WGS) entry which is preliminary data.</text>
</comment>
<dbReference type="Pfam" id="PF03626">
    <property type="entry name" value="COX4_pro"/>
    <property type="match status" value="1"/>
</dbReference>
<dbReference type="RefSeq" id="WP_376844278.1">
    <property type="nucleotide sequence ID" value="NZ_JBHSFW010000001.1"/>
</dbReference>
<keyword evidence="3 6" id="KW-0812">Transmembrane</keyword>
<reference evidence="8" key="1">
    <citation type="journal article" date="2019" name="Int. J. Syst. Evol. Microbiol.">
        <title>The Global Catalogue of Microorganisms (GCM) 10K type strain sequencing project: providing services to taxonomists for standard genome sequencing and annotation.</title>
        <authorList>
            <consortium name="The Broad Institute Genomics Platform"/>
            <consortium name="The Broad Institute Genome Sequencing Center for Infectious Disease"/>
            <person name="Wu L."/>
            <person name="Ma J."/>
        </authorList>
    </citation>
    <scope>NUCLEOTIDE SEQUENCE [LARGE SCALE GENOMIC DNA]</scope>
    <source>
        <strain evidence="8">CGMCC 1.16306</strain>
    </source>
</reference>
<evidence type="ECO:0000256" key="6">
    <source>
        <dbReference type="SAM" id="Phobius"/>
    </source>
</evidence>
<keyword evidence="4 6" id="KW-1133">Transmembrane helix</keyword>
<feature type="transmembrane region" description="Helical" evidence="6">
    <location>
        <begin position="52"/>
        <end position="75"/>
    </location>
</feature>
<evidence type="ECO:0000313" key="8">
    <source>
        <dbReference type="Proteomes" id="UP001596022"/>
    </source>
</evidence>
<feature type="transmembrane region" description="Helical" evidence="6">
    <location>
        <begin position="25"/>
        <end position="46"/>
    </location>
</feature>
<protein>
    <submittedName>
        <fullName evidence="7">Cytochrome C oxidase subunit IV family protein</fullName>
    </submittedName>
</protein>
<organism evidence="7 8">
    <name type="scientific">Camelliibacillus cellulosilyticus</name>
    <dbReference type="NCBI Taxonomy" id="2174486"/>
    <lineage>
        <taxon>Bacteria</taxon>
        <taxon>Bacillati</taxon>
        <taxon>Bacillota</taxon>
        <taxon>Bacilli</taxon>
        <taxon>Bacillales</taxon>
        <taxon>Sporolactobacillaceae</taxon>
        <taxon>Camelliibacillus</taxon>
    </lineage>
</organism>